<feature type="transmembrane region" description="Helical" evidence="1">
    <location>
        <begin position="216"/>
        <end position="233"/>
    </location>
</feature>
<keyword evidence="3" id="KW-1185">Reference proteome</keyword>
<dbReference type="RefSeq" id="WP_168038928.1">
    <property type="nucleotide sequence ID" value="NZ_JAATJH010000005.1"/>
</dbReference>
<comment type="caution">
    <text evidence="2">The sequence shown here is derived from an EMBL/GenBank/DDBJ whole genome shotgun (WGS) entry which is preliminary data.</text>
</comment>
<evidence type="ECO:0008006" key="4">
    <source>
        <dbReference type="Google" id="ProtNLM"/>
    </source>
</evidence>
<dbReference type="EMBL" id="JAATJH010000005">
    <property type="protein sequence ID" value="NJC27646.1"/>
    <property type="molecule type" value="Genomic_DNA"/>
</dbReference>
<proteinExistence type="predicted"/>
<evidence type="ECO:0000313" key="3">
    <source>
        <dbReference type="Proteomes" id="UP000770785"/>
    </source>
</evidence>
<evidence type="ECO:0000256" key="1">
    <source>
        <dbReference type="SAM" id="Phobius"/>
    </source>
</evidence>
<dbReference type="InterPro" id="IPR025333">
    <property type="entry name" value="DUF4239"/>
</dbReference>
<reference evidence="2 3" key="1">
    <citation type="submission" date="2020-03" db="EMBL/GenBank/DDBJ databases">
        <title>Genomic Encyclopedia of Type Strains, Phase IV (KMG-IV): sequencing the most valuable type-strain genomes for metagenomic binning, comparative biology and taxonomic classification.</title>
        <authorList>
            <person name="Goeker M."/>
        </authorList>
    </citation>
    <scope>NUCLEOTIDE SEQUENCE [LARGE SCALE GENOMIC DNA]</scope>
    <source>
        <strain evidence="2 3">DSM 105096</strain>
    </source>
</reference>
<dbReference type="Proteomes" id="UP000770785">
    <property type="component" value="Unassembled WGS sequence"/>
</dbReference>
<feature type="transmembrane region" description="Helical" evidence="1">
    <location>
        <begin position="185"/>
        <end position="204"/>
    </location>
</feature>
<keyword evidence="1" id="KW-0812">Transmembrane</keyword>
<keyword evidence="1" id="KW-0472">Membrane</keyword>
<protein>
    <recommendedName>
        <fullName evidence="4">DUF4239 domain-containing protein</fullName>
    </recommendedName>
</protein>
<dbReference type="Pfam" id="PF14023">
    <property type="entry name" value="Bestrophin-like"/>
    <property type="match status" value="1"/>
</dbReference>
<keyword evidence="1" id="KW-1133">Transmembrane helix</keyword>
<sequence length="253" mass="28004">MFQFNSLVIAGFLFLLIVIANEVGLRIGEYFEGKSDEDIKSQTTAIQGGIIGLLALVLGFSFNMSLQRYDSRAGAEVAEANAIGTAVLRTDLLPAPYSTRAQEQLDEYIALRLEINDTDLTQLDVRKQLNNRTSDLQNRIWNTGMDAAEREPNPVKTGYYVQAINDMIDAQGARNDVLSRHIPPAIFYLLFVIFVATAGLIGYSSGLGRKTSRAPALILGLLISMMVFIILDLDRPRRGMIEVKQDSMEALVK</sequence>
<name>A0ABX0XEH9_9BACT</name>
<gene>
    <name evidence="2" type="ORF">GGR27_003163</name>
</gene>
<organism evidence="2 3">
    <name type="scientific">Neolewinella antarctica</name>
    <dbReference type="NCBI Taxonomy" id="442734"/>
    <lineage>
        <taxon>Bacteria</taxon>
        <taxon>Pseudomonadati</taxon>
        <taxon>Bacteroidota</taxon>
        <taxon>Saprospiria</taxon>
        <taxon>Saprospirales</taxon>
        <taxon>Lewinellaceae</taxon>
        <taxon>Neolewinella</taxon>
    </lineage>
</organism>
<accession>A0ABX0XEH9</accession>
<evidence type="ECO:0000313" key="2">
    <source>
        <dbReference type="EMBL" id="NJC27646.1"/>
    </source>
</evidence>
<feature type="transmembrane region" description="Helical" evidence="1">
    <location>
        <begin position="44"/>
        <end position="62"/>
    </location>
</feature>